<comment type="cofactor">
    <cofactor evidence="1">
        <name>thiamine diphosphate</name>
        <dbReference type="ChEBI" id="CHEBI:58937"/>
    </cofactor>
</comment>
<evidence type="ECO:0000256" key="2">
    <source>
        <dbReference type="ARBA" id="ARBA00023002"/>
    </source>
</evidence>
<dbReference type="Pfam" id="PF02779">
    <property type="entry name" value="Transket_pyr"/>
    <property type="match status" value="1"/>
</dbReference>
<dbReference type="RefSeq" id="WP_036187985.1">
    <property type="nucleotide sequence ID" value="NZ_AVDA01000017.1"/>
</dbReference>
<dbReference type="NCBIfam" id="NF006667">
    <property type="entry name" value="PRK09212.1"/>
    <property type="match status" value="1"/>
</dbReference>
<evidence type="ECO:0000256" key="3">
    <source>
        <dbReference type="ARBA" id="ARBA00023052"/>
    </source>
</evidence>
<dbReference type="PANTHER" id="PTHR43257">
    <property type="entry name" value="PYRUVATE DEHYDROGENASE E1 COMPONENT BETA SUBUNIT"/>
    <property type="match status" value="1"/>
</dbReference>
<gene>
    <name evidence="5" type="ORF">CD29_14340</name>
</gene>
<dbReference type="PANTHER" id="PTHR43257:SF2">
    <property type="entry name" value="PYRUVATE DEHYDROGENASE E1 COMPONENT SUBUNIT BETA"/>
    <property type="match status" value="1"/>
</dbReference>
<dbReference type="GO" id="GO:0016491">
    <property type="term" value="F:oxidoreductase activity"/>
    <property type="evidence" value="ECO:0007669"/>
    <property type="project" value="UniProtKB-KW"/>
</dbReference>
<organism evidence="5 6">
    <name type="scientific">Ureibacillus manganicus DSM 26584</name>
    <dbReference type="NCBI Taxonomy" id="1384049"/>
    <lineage>
        <taxon>Bacteria</taxon>
        <taxon>Bacillati</taxon>
        <taxon>Bacillota</taxon>
        <taxon>Bacilli</taxon>
        <taxon>Bacillales</taxon>
        <taxon>Caryophanaceae</taxon>
        <taxon>Ureibacillus</taxon>
    </lineage>
</organism>
<evidence type="ECO:0000313" key="5">
    <source>
        <dbReference type="EMBL" id="KGR77628.1"/>
    </source>
</evidence>
<dbReference type="EMBL" id="JPVN01000017">
    <property type="protein sequence ID" value="KGR77628.1"/>
    <property type="molecule type" value="Genomic_DNA"/>
</dbReference>
<dbReference type="CDD" id="cd07036">
    <property type="entry name" value="TPP_PYR_E1-PDHc-beta_like"/>
    <property type="match status" value="1"/>
</dbReference>
<keyword evidence="5" id="KW-0670">Pyruvate</keyword>
<name>A0A0A3I4M8_9BACL</name>
<evidence type="ECO:0000256" key="1">
    <source>
        <dbReference type="ARBA" id="ARBA00001964"/>
    </source>
</evidence>
<evidence type="ECO:0000313" key="6">
    <source>
        <dbReference type="Proteomes" id="UP000030416"/>
    </source>
</evidence>
<dbReference type="SUPFAM" id="SSF52922">
    <property type="entry name" value="TK C-terminal domain-like"/>
    <property type="match status" value="1"/>
</dbReference>
<dbReference type="Proteomes" id="UP000030416">
    <property type="component" value="Unassembled WGS sequence"/>
</dbReference>
<dbReference type="Pfam" id="PF02780">
    <property type="entry name" value="Transketolase_C"/>
    <property type="match status" value="1"/>
</dbReference>
<dbReference type="SUPFAM" id="SSF52518">
    <property type="entry name" value="Thiamin diphosphate-binding fold (THDP-binding)"/>
    <property type="match status" value="1"/>
</dbReference>
<feature type="domain" description="Transketolase-like pyrimidine-binding" evidence="4">
    <location>
        <begin position="5"/>
        <end position="180"/>
    </location>
</feature>
<dbReference type="Gene3D" id="3.40.50.970">
    <property type="match status" value="1"/>
</dbReference>
<protein>
    <submittedName>
        <fullName evidence="5">Pyruvate dehydrogenase</fullName>
    </submittedName>
</protein>
<evidence type="ECO:0000259" key="4">
    <source>
        <dbReference type="SMART" id="SM00861"/>
    </source>
</evidence>
<keyword evidence="3" id="KW-0786">Thiamine pyrophosphate</keyword>
<comment type="caution">
    <text evidence="5">The sequence shown here is derived from an EMBL/GenBank/DDBJ whole genome shotgun (WGS) entry which is preliminary data.</text>
</comment>
<keyword evidence="6" id="KW-1185">Reference proteome</keyword>
<keyword evidence="2" id="KW-0560">Oxidoreductase</keyword>
<dbReference type="eggNOG" id="COG0022">
    <property type="taxonomic scope" value="Bacteria"/>
</dbReference>
<proteinExistence type="predicted"/>
<dbReference type="InterPro" id="IPR005475">
    <property type="entry name" value="Transketolase-like_Pyr-bd"/>
</dbReference>
<sequence>MTRQITYAEAINEALDEILREDESVFLLGEDIGHYGGVFKVTKGLYDKFGGERVIDTPISESGFIGLGIGAAMTGLKPIIEIMWVDFTLVAIDQILNQAAKFSYMSGGQTKVPLVIRTQGGGGRGNGAQHSQSLEGLFAQFPGIKVVCPSTPYDVKGLLKSSVAENGPVIFIEHKMLYNTKGEVPEEDYSIPLGKADIKRKGSDVTIVSLSRMVQFSLDAAKELEKEGIDAEIIDLRSLAPLDTETVIESVKKTNRLVVVHEAHTTFGWGAEIVSQVQQDAFDYLDGPIIRVGAEDVPIPYNLELEKEVLPQVKDIVKAVKEALYIEVK</sequence>
<dbReference type="STRING" id="1384049.CD29_14340"/>
<dbReference type="FunFam" id="3.40.50.970:FF:000001">
    <property type="entry name" value="Pyruvate dehydrogenase E1 beta subunit"/>
    <property type="match status" value="1"/>
</dbReference>
<dbReference type="Gene3D" id="3.40.50.920">
    <property type="match status" value="1"/>
</dbReference>
<dbReference type="OrthoDB" id="9771835at2"/>
<dbReference type="SMART" id="SM00861">
    <property type="entry name" value="Transket_pyr"/>
    <property type="match status" value="1"/>
</dbReference>
<dbReference type="AlphaFoldDB" id="A0A0A3I4M8"/>
<dbReference type="InterPro" id="IPR033248">
    <property type="entry name" value="Transketolase_C"/>
</dbReference>
<dbReference type="InterPro" id="IPR009014">
    <property type="entry name" value="Transketo_C/PFOR_II"/>
</dbReference>
<reference evidence="5 6" key="1">
    <citation type="submission" date="2014-02" db="EMBL/GenBank/DDBJ databases">
        <title>Draft genome sequence of Lysinibacillus manganicus DSM 26584T.</title>
        <authorList>
            <person name="Zhang F."/>
            <person name="Wang G."/>
            <person name="Zhang L."/>
        </authorList>
    </citation>
    <scope>NUCLEOTIDE SEQUENCE [LARGE SCALE GENOMIC DNA]</scope>
    <source>
        <strain evidence="5 6">DSM 26584</strain>
    </source>
</reference>
<dbReference type="InterPro" id="IPR029061">
    <property type="entry name" value="THDP-binding"/>
</dbReference>
<dbReference type="FunFam" id="3.40.50.920:FF:000001">
    <property type="entry name" value="Pyruvate dehydrogenase E1 beta subunit"/>
    <property type="match status" value="1"/>
</dbReference>
<accession>A0A0A3I4M8</accession>